<keyword evidence="3" id="KW-1185">Reference proteome</keyword>
<dbReference type="EMBL" id="MNAD01001386">
    <property type="protein sequence ID" value="OJT05791.1"/>
    <property type="molecule type" value="Genomic_DNA"/>
</dbReference>
<dbReference type="OrthoDB" id="3364736at2759"/>
<protein>
    <submittedName>
        <fullName evidence="2">Uncharacterized protein</fullName>
    </submittedName>
</protein>
<gene>
    <name evidence="2" type="ORF">TRAPUB_3370</name>
</gene>
<sequence>METRKSLDGHLESYRLKIVWTFSAGLDAMDVDQREVGFEDLDLVAYSSLPSLQTPQGMPLKAVYQEGVVGIRYQHPRIAPPGTTPVVFDSPHSASAFIESIRFICPCKANAPPPPRVAQRASVAQTGYTAPQNSQMPAMAAPSPARPTPRPTVKQAMSIAPEDDPAPGIRVPNWEVPPVPHYYAQAPQAQPVSVSPAPSSASGAVSARDDYAYAYGSSRPSSAVAHHSSSSSGPSSSVSVTAAAAAPAPARVQAPSPVSASAPAQAKSASGSAARPPQIKPSATMLAHSGSSDSLPSSSFPYSSSSPPPMARLRPSSPDLMPPPPVPAIVSRISTPSPAATQAAASATVPAPASVPVAPVAAPSTTISAPLKVLVEPSIASSSAGPAPAADIAASLRDSAGLYALPKDELERLVAEVIREEGFADLVRSFLP</sequence>
<dbReference type="OMA" id="HFTNPTI"/>
<dbReference type="AlphaFoldDB" id="A0A1M2VDQ4"/>
<evidence type="ECO:0000313" key="2">
    <source>
        <dbReference type="EMBL" id="OJT05791.1"/>
    </source>
</evidence>
<evidence type="ECO:0000256" key="1">
    <source>
        <dbReference type="SAM" id="MobiDB-lite"/>
    </source>
</evidence>
<comment type="caution">
    <text evidence="2">The sequence shown here is derived from an EMBL/GenBank/DDBJ whole genome shotgun (WGS) entry which is preliminary data.</text>
</comment>
<feature type="region of interest" description="Disordered" evidence="1">
    <location>
        <begin position="219"/>
        <end position="238"/>
    </location>
</feature>
<reference evidence="2 3" key="1">
    <citation type="submission" date="2016-10" db="EMBL/GenBank/DDBJ databases">
        <title>Genome sequence of the basidiomycete white-rot fungus Trametes pubescens.</title>
        <authorList>
            <person name="Makela M.R."/>
            <person name="Granchi Z."/>
            <person name="Peng M."/>
            <person name="De Vries R.P."/>
            <person name="Grigoriev I."/>
            <person name="Riley R."/>
            <person name="Hilden K."/>
        </authorList>
    </citation>
    <scope>NUCLEOTIDE SEQUENCE [LARGE SCALE GENOMIC DNA]</scope>
    <source>
        <strain evidence="2 3">FBCC735</strain>
    </source>
</reference>
<feature type="region of interest" description="Disordered" evidence="1">
    <location>
        <begin position="130"/>
        <end position="152"/>
    </location>
</feature>
<feature type="compositionally biased region" description="Low complexity" evidence="1">
    <location>
        <begin position="289"/>
        <end position="305"/>
    </location>
</feature>
<accession>A0A1M2VDQ4</accession>
<feature type="compositionally biased region" description="Low complexity" evidence="1">
    <location>
        <begin position="254"/>
        <end position="274"/>
    </location>
</feature>
<organism evidence="2 3">
    <name type="scientific">Trametes pubescens</name>
    <name type="common">White-rot fungus</name>
    <dbReference type="NCBI Taxonomy" id="154538"/>
    <lineage>
        <taxon>Eukaryota</taxon>
        <taxon>Fungi</taxon>
        <taxon>Dikarya</taxon>
        <taxon>Basidiomycota</taxon>
        <taxon>Agaricomycotina</taxon>
        <taxon>Agaricomycetes</taxon>
        <taxon>Polyporales</taxon>
        <taxon>Polyporaceae</taxon>
        <taxon>Trametes</taxon>
    </lineage>
</organism>
<feature type="region of interest" description="Disordered" evidence="1">
    <location>
        <begin position="254"/>
        <end position="328"/>
    </location>
</feature>
<proteinExistence type="predicted"/>
<evidence type="ECO:0000313" key="3">
    <source>
        <dbReference type="Proteomes" id="UP000184267"/>
    </source>
</evidence>
<name>A0A1M2VDQ4_TRAPU</name>
<dbReference type="Proteomes" id="UP000184267">
    <property type="component" value="Unassembled WGS sequence"/>
</dbReference>